<evidence type="ECO:0000256" key="12">
    <source>
        <dbReference type="ARBA" id="ARBA00024056"/>
    </source>
</evidence>
<keyword evidence="8" id="KW-0170">Cobalt</keyword>
<dbReference type="GO" id="GO:0006032">
    <property type="term" value="P:chitin catabolic process"/>
    <property type="evidence" value="ECO:0007669"/>
    <property type="project" value="UniProtKB-KW"/>
</dbReference>
<keyword evidence="4" id="KW-0336">GPI-anchor</keyword>
<feature type="chain" id="PRO_5022878844" description="chitin deacetylase" evidence="15">
    <location>
        <begin position="21"/>
        <end position="450"/>
    </location>
</feature>
<keyword evidence="4" id="KW-0325">Glycoprotein</keyword>
<keyword evidence="7" id="KW-0119">Carbohydrate metabolism</keyword>
<dbReference type="Pfam" id="PF01522">
    <property type="entry name" value="Polysacc_deac_1"/>
    <property type="match status" value="1"/>
</dbReference>
<keyword evidence="10" id="KW-0961">Cell wall biogenesis/degradation</keyword>
<evidence type="ECO:0000256" key="7">
    <source>
        <dbReference type="ARBA" id="ARBA00023277"/>
    </source>
</evidence>
<keyword evidence="5" id="KW-0146">Chitin degradation</keyword>
<dbReference type="STRING" id="1314778.A0A5C3PTV8"/>
<dbReference type="GO" id="GO:0000272">
    <property type="term" value="P:polysaccharide catabolic process"/>
    <property type="evidence" value="ECO:0007669"/>
    <property type="project" value="UniProtKB-KW"/>
</dbReference>
<evidence type="ECO:0000313" key="18">
    <source>
        <dbReference type="Proteomes" id="UP000308197"/>
    </source>
</evidence>
<proteinExistence type="predicted"/>
<evidence type="ECO:0000256" key="6">
    <source>
        <dbReference type="ARBA" id="ARBA00023136"/>
    </source>
</evidence>
<keyword evidence="18" id="KW-1185">Reference proteome</keyword>
<keyword evidence="3" id="KW-1003">Cell membrane</keyword>
<dbReference type="InterPro" id="IPR050248">
    <property type="entry name" value="Polysacc_deacetylase_ArnD"/>
</dbReference>
<evidence type="ECO:0000256" key="4">
    <source>
        <dbReference type="ARBA" id="ARBA00022622"/>
    </source>
</evidence>
<dbReference type="SUPFAM" id="SSF88713">
    <property type="entry name" value="Glycoside hydrolase/deacetylase"/>
    <property type="match status" value="1"/>
</dbReference>
<dbReference type="AlphaFoldDB" id="A0A5C3PTV8"/>
<evidence type="ECO:0000256" key="10">
    <source>
        <dbReference type="ARBA" id="ARBA00023316"/>
    </source>
</evidence>
<protein>
    <recommendedName>
        <fullName evidence="12">chitin deacetylase</fullName>
        <ecNumber evidence="12">3.5.1.41</ecNumber>
    </recommendedName>
</protein>
<keyword evidence="9" id="KW-0449">Lipoprotein</keyword>
<dbReference type="PANTHER" id="PTHR10587:SF135">
    <property type="entry name" value="CHITIN DEACETYLASE 3"/>
    <property type="match status" value="1"/>
</dbReference>
<comment type="cofactor">
    <cofactor evidence="1">
        <name>Co(2+)</name>
        <dbReference type="ChEBI" id="CHEBI:48828"/>
    </cofactor>
</comment>
<evidence type="ECO:0000256" key="11">
    <source>
        <dbReference type="ARBA" id="ARBA00023326"/>
    </source>
</evidence>
<comment type="catalytic activity">
    <reaction evidence="13">
        <text>[(1-&gt;4)-N-acetyl-beta-D-glucosaminyl](n) + n H2O = chitosan + n acetate</text>
        <dbReference type="Rhea" id="RHEA:10464"/>
        <dbReference type="Rhea" id="RHEA-COMP:9593"/>
        <dbReference type="Rhea" id="RHEA-COMP:9597"/>
        <dbReference type="ChEBI" id="CHEBI:15377"/>
        <dbReference type="ChEBI" id="CHEBI:17029"/>
        <dbReference type="ChEBI" id="CHEBI:30089"/>
        <dbReference type="ChEBI" id="CHEBI:57704"/>
        <dbReference type="EC" id="3.5.1.41"/>
    </reaction>
    <physiologicalReaction direction="left-to-right" evidence="13">
        <dbReference type="Rhea" id="RHEA:10465"/>
    </physiologicalReaction>
</comment>
<dbReference type="InterPro" id="IPR011330">
    <property type="entry name" value="Glyco_hydro/deAcase_b/a-brl"/>
</dbReference>
<feature type="domain" description="NodB homology" evidence="16">
    <location>
        <begin position="145"/>
        <end position="333"/>
    </location>
</feature>
<evidence type="ECO:0000256" key="13">
    <source>
        <dbReference type="ARBA" id="ARBA00048494"/>
    </source>
</evidence>
<dbReference type="EMBL" id="ML211011">
    <property type="protein sequence ID" value="TFK91820.1"/>
    <property type="molecule type" value="Genomic_DNA"/>
</dbReference>
<evidence type="ECO:0000256" key="2">
    <source>
        <dbReference type="ARBA" id="ARBA00004609"/>
    </source>
</evidence>
<dbReference type="EC" id="3.5.1.41" evidence="12"/>
<dbReference type="GO" id="GO:0009272">
    <property type="term" value="P:fungal-type cell wall biogenesis"/>
    <property type="evidence" value="ECO:0007669"/>
    <property type="project" value="UniProtKB-ARBA"/>
</dbReference>
<evidence type="ECO:0000259" key="16">
    <source>
        <dbReference type="PROSITE" id="PS51677"/>
    </source>
</evidence>
<feature type="compositionally biased region" description="Low complexity" evidence="14">
    <location>
        <begin position="363"/>
        <end position="405"/>
    </location>
</feature>
<evidence type="ECO:0000256" key="9">
    <source>
        <dbReference type="ARBA" id="ARBA00023288"/>
    </source>
</evidence>
<evidence type="ECO:0000256" key="1">
    <source>
        <dbReference type="ARBA" id="ARBA00001941"/>
    </source>
</evidence>
<gene>
    <name evidence="17" type="ORF">K466DRAFT_287338</name>
</gene>
<accession>A0A5C3PTV8</accession>
<evidence type="ECO:0000256" key="14">
    <source>
        <dbReference type="SAM" id="MobiDB-lite"/>
    </source>
</evidence>
<dbReference type="PROSITE" id="PS51677">
    <property type="entry name" value="NODB"/>
    <property type="match status" value="1"/>
</dbReference>
<name>A0A5C3PTV8_9APHY</name>
<dbReference type="InterPro" id="IPR002509">
    <property type="entry name" value="NODB_dom"/>
</dbReference>
<keyword evidence="15" id="KW-0732">Signal</keyword>
<dbReference type="GO" id="GO:0004099">
    <property type="term" value="F:chitin deacetylase activity"/>
    <property type="evidence" value="ECO:0007669"/>
    <property type="project" value="UniProtKB-EC"/>
</dbReference>
<dbReference type="GO" id="GO:0005886">
    <property type="term" value="C:plasma membrane"/>
    <property type="evidence" value="ECO:0007669"/>
    <property type="project" value="UniProtKB-SubCell"/>
</dbReference>
<evidence type="ECO:0000256" key="8">
    <source>
        <dbReference type="ARBA" id="ARBA00023285"/>
    </source>
</evidence>
<dbReference type="Proteomes" id="UP000308197">
    <property type="component" value="Unassembled WGS sequence"/>
</dbReference>
<comment type="subcellular location">
    <subcellularLocation>
        <location evidence="2">Cell membrane</location>
        <topology evidence="2">Lipid-anchor</topology>
        <topology evidence="2">GPI-anchor</topology>
    </subcellularLocation>
</comment>
<reference evidence="17 18" key="1">
    <citation type="journal article" date="2019" name="Nat. Ecol. Evol.">
        <title>Megaphylogeny resolves global patterns of mushroom evolution.</title>
        <authorList>
            <person name="Varga T."/>
            <person name="Krizsan K."/>
            <person name="Foldi C."/>
            <person name="Dima B."/>
            <person name="Sanchez-Garcia M."/>
            <person name="Sanchez-Ramirez S."/>
            <person name="Szollosi G.J."/>
            <person name="Szarkandi J.G."/>
            <person name="Papp V."/>
            <person name="Albert L."/>
            <person name="Andreopoulos W."/>
            <person name="Angelini C."/>
            <person name="Antonin V."/>
            <person name="Barry K.W."/>
            <person name="Bougher N.L."/>
            <person name="Buchanan P."/>
            <person name="Buyck B."/>
            <person name="Bense V."/>
            <person name="Catcheside P."/>
            <person name="Chovatia M."/>
            <person name="Cooper J."/>
            <person name="Damon W."/>
            <person name="Desjardin D."/>
            <person name="Finy P."/>
            <person name="Geml J."/>
            <person name="Haridas S."/>
            <person name="Hughes K."/>
            <person name="Justo A."/>
            <person name="Karasinski D."/>
            <person name="Kautmanova I."/>
            <person name="Kiss B."/>
            <person name="Kocsube S."/>
            <person name="Kotiranta H."/>
            <person name="LaButti K.M."/>
            <person name="Lechner B.E."/>
            <person name="Liimatainen K."/>
            <person name="Lipzen A."/>
            <person name="Lukacs Z."/>
            <person name="Mihaltcheva S."/>
            <person name="Morgado L.N."/>
            <person name="Niskanen T."/>
            <person name="Noordeloos M.E."/>
            <person name="Ohm R.A."/>
            <person name="Ortiz-Santana B."/>
            <person name="Ovrebo C."/>
            <person name="Racz N."/>
            <person name="Riley R."/>
            <person name="Savchenko A."/>
            <person name="Shiryaev A."/>
            <person name="Soop K."/>
            <person name="Spirin V."/>
            <person name="Szebenyi C."/>
            <person name="Tomsovsky M."/>
            <person name="Tulloss R.E."/>
            <person name="Uehling J."/>
            <person name="Grigoriev I.V."/>
            <person name="Vagvolgyi C."/>
            <person name="Papp T."/>
            <person name="Martin F.M."/>
            <person name="Miettinen O."/>
            <person name="Hibbett D.S."/>
            <person name="Nagy L.G."/>
        </authorList>
    </citation>
    <scope>NUCLEOTIDE SEQUENCE [LARGE SCALE GENOMIC DNA]</scope>
    <source>
        <strain evidence="17 18">HHB13444</strain>
    </source>
</reference>
<dbReference type="Gene3D" id="3.20.20.370">
    <property type="entry name" value="Glycoside hydrolase/deacetylase"/>
    <property type="match status" value="1"/>
</dbReference>
<dbReference type="GO" id="GO:0098552">
    <property type="term" value="C:side of membrane"/>
    <property type="evidence" value="ECO:0007669"/>
    <property type="project" value="UniProtKB-KW"/>
</dbReference>
<sequence length="450" mass="47874">MPSVVRSLLLLALAALSASASPHDLHDHDHAAPRALPGRWYHHEDHPAYALFRRGDTDGATYPAVGSPEWSAGYPDTDVTKGTPQAWIDALNAAVKAGKVPNIPVATSTGGNPTYPQGFDPNGPEVCSATYKCRNKEDLWDAPDGVFGSSFDDGPLPTSMPLYEFLKQNNVITTHFMIGSNILWNADAFTYAFETLESDIAVHTWTHPYMTTLSNEQVIGELGWTMELIHNSTGGRLPKYWRPPYGDSDERVRAIAKEVFGLTTVIWNQDTEDWSIGESTGTTRPKVDASLKEWITGPKSPGLIILEHELTNNTVGAFMQAFPLIAQNGWKFESVARLDGGSVYQNSDDDTDDVTPQAVGVFAAASPSPPASDASSTASSSSNSKPTGTGTVTSGSSSPVSTGSTANPSATGAAQDHKNGAMSRFGSPMSWHSAALATSLSVLAAAFALS</sequence>
<keyword evidence="11" id="KW-0624">Polysaccharide degradation</keyword>
<dbReference type="GO" id="GO:0071555">
    <property type="term" value="P:cell wall organization"/>
    <property type="evidence" value="ECO:0007669"/>
    <property type="project" value="UniProtKB-KW"/>
</dbReference>
<dbReference type="PANTHER" id="PTHR10587">
    <property type="entry name" value="GLYCOSYL TRANSFERASE-RELATED"/>
    <property type="match status" value="1"/>
</dbReference>
<evidence type="ECO:0000256" key="15">
    <source>
        <dbReference type="SAM" id="SignalP"/>
    </source>
</evidence>
<evidence type="ECO:0000256" key="5">
    <source>
        <dbReference type="ARBA" id="ARBA00023024"/>
    </source>
</evidence>
<dbReference type="InParanoid" id="A0A5C3PTV8"/>
<evidence type="ECO:0000313" key="17">
    <source>
        <dbReference type="EMBL" id="TFK91820.1"/>
    </source>
</evidence>
<feature type="region of interest" description="Disordered" evidence="14">
    <location>
        <begin position="363"/>
        <end position="421"/>
    </location>
</feature>
<evidence type="ECO:0000256" key="3">
    <source>
        <dbReference type="ARBA" id="ARBA00022475"/>
    </source>
</evidence>
<feature type="signal peptide" evidence="15">
    <location>
        <begin position="1"/>
        <end position="20"/>
    </location>
</feature>
<organism evidence="17 18">
    <name type="scientific">Polyporus arcularius HHB13444</name>
    <dbReference type="NCBI Taxonomy" id="1314778"/>
    <lineage>
        <taxon>Eukaryota</taxon>
        <taxon>Fungi</taxon>
        <taxon>Dikarya</taxon>
        <taxon>Basidiomycota</taxon>
        <taxon>Agaricomycotina</taxon>
        <taxon>Agaricomycetes</taxon>
        <taxon>Polyporales</taxon>
        <taxon>Polyporaceae</taxon>
        <taxon>Polyporus</taxon>
    </lineage>
</organism>
<keyword evidence="6" id="KW-0472">Membrane</keyword>